<gene>
    <name evidence="2" type="ORF">CC86DRAFT_60753</name>
</gene>
<dbReference type="Proteomes" id="UP000799424">
    <property type="component" value="Unassembled WGS sequence"/>
</dbReference>
<keyword evidence="1" id="KW-0732">Signal</keyword>
<dbReference type="AlphaFoldDB" id="A0A6A6ZU51"/>
<dbReference type="OrthoDB" id="4843554at2759"/>
<organism evidence="2 3">
    <name type="scientific">Ophiobolus disseminans</name>
    <dbReference type="NCBI Taxonomy" id="1469910"/>
    <lineage>
        <taxon>Eukaryota</taxon>
        <taxon>Fungi</taxon>
        <taxon>Dikarya</taxon>
        <taxon>Ascomycota</taxon>
        <taxon>Pezizomycotina</taxon>
        <taxon>Dothideomycetes</taxon>
        <taxon>Pleosporomycetidae</taxon>
        <taxon>Pleosporales</taxon>
        <taxon>Pleosporineae</taxon>
        <taxon>Phaeosphaeriaceae</taxon>
        <taxon>Ophiobolus</taxon>
    </lineage>
</organism>
<evidence type="ECO:0000313" key="3">
    <source>
        <dbReference type="Proteomes" id="UP000799424"/>
    </source>
</evidence>
<keyword evidence="3" id="KW-1185">Reference proteome</keyword>
<reference evidence="2" key="1">
    <citation type="journal article" date="2020" name="Stud. Mycol.">
        <title>101 Dothideomycetes genomes: a test case for predicting lifestyles and emergence of pathogens.</title>
        <authorList>
            <person name="Haridas S."/>
            <person name="Albert R."/>
            <person name="Binder M."/>
            <person name="Bloem J."/>
            <person name="Labutti K."/>
            <person name="Salamov A."/>
            <person name="Andreopoulos B."/>
            <person name="Baker S."/>
            <person name="Barry K."/>
            <person name="Bills G."/>
            <person name="Bluhm B."/>
            <person name="Cannon C."/>
            <person name="Castanera R."/>
            <person name="Culley D."/>
            <person name="Daum C."/>
            <person name="Ezra D."/>
            <person name="Gonzalez J."/>
            <person name="Henrissat B."/>
            <person name="Kuo A."/>
            <person name="Liang C."/>
            <person name="Lipzen A."/>
            <person name="Lutzoni F."/>
            <person name="Magnuson J."/>
            <person name="Mondo S."/>
            <person name="Nolan M."/>
            <person name="Ohm R."/>
            <person name="Pangilinan J."/>
            <person name="Park H.-J."/>
            <person name="Ramirez L."/>
            <person name="Alfaro M."/>
            <person name="Sun H."/>
            <person name="Tritt A."/>
            <person name="Yoshinaga Y."/>
            <person name="Zwiers L.-H."/>
            <person name="Turgeon B."/>
            <person name="Goodwin S."/>
            <person name="Spatafora J."/>
            <person name="Crous P."/>
            <person name="Grigoriev I."/>
        </authorList>
    </citation>
    <scope>NUCLEOTIDE SEQUENCE</scope>
    <source>
        <strain evidence="2">CBS 113818</strain>
    </source>
</reference>
<evidence type="ECO:0000256" key="1">
    <source>
        <dbReference type="SAM" id="SignalP"/>
    </source>
</evidence>
<proteinExistence type="predicted"/>
<feature type="chain" id="PRO_5025512329" description="Extracellular membrane protein CFEM domain-containing protein" evidence="1">
    <location>
        <begin position="19"/>
        <end position="179"/>
    </location>
</feature>
<dbReference type="EMBL" id="MU006231">
    <property type="protein sequence ID" value="KAF2823845.1"/>
    <property type="molecule type" value="Genomic_DNA"/>
</dbReference>
<feature type="signal peptide" evidence="1">
    <location>
        <begin position="1"/>
        <end position="18"/>
    </location>
</feature>
<evidence type="ECO:0008006" key="4">
    <source>
        <dbReference type="Google" id="ProtNLM"/>
    </source>
</evidence>
<protein>
    <recommendedName>
        <fullName evidence="4">Extracellular membrane protein CFEM domain-containing protein</fullName>
    </recommendedName>
</protein>
<sequence length="179" mass="18232">MLFQKLAIVSALAAFAAAQDVDNSDVPQQCRAVCADVVATSQRCDNETNDDRAEVDCICRSQNAATLIPACDACVQQFDTDNDDPNDVSDVRELLTRCNFTTTTYNSASASSILQSVASSFASASGSVVVTTSGTVVLTTSIPARTSVLAQSTAAAPAQTAAAGAAMGLGALGLAMGLL</sequence>
<accession>A0A6A6ZU51</accession>
<name>A0A6A6ZU51_9PLEO</name>
<evidence type="ECO:0000313" key="2">
    <source>
        <dbReference type="EMBL" id="KAF2823845.1"/>
    </source>
</evidence>